<gene>
    <name evidence="1" type="ORF">C1H46_045909</name>
</gene>
<dbReference type="AlphaFoldDB" id="A0A540K2P1"/>
<name>A0A540K2P1_MALBA</name>
<dbReference type="EMBL" id="VIEB01020772">
    <property type="protein sequence ID" value="TQD68558.1"/>
    <property type="molecule type" value="Genomic_DNA"/>
</dbReference>
<accession>A0A540K2P1</accession>
<keyword evidence="2" id="KW-1185">Reference proteome</keyword>
<comment type="caution">
    <text evidence="1">The sequence shown here is derived from an EMBL/GenBank/DDBJ whole genome shotgun (WGS) entry which is preliminary data.</text>
</comment>
<protein>
    <submittedName>
        <fullName evidence="1">Uncharacterized protein</fullName>
    </submittedName>
</protein>
<evidence type="ECO:0000313" key="1">
    <source>
        <dbReference type="EMBL" id="TQD68558.1"/>
    </source>
</evidence>
<sequence length="90" mass="10254">MFVGNSQMYTETGRGINSIGSSAVQNESKSKSQSPVKRIYKCLKVMFICTVGILPSRRSAYAAGIRKEAGYEWWWYQVTWLLSLRSIHSQ</sequence>
<reference evidence="1 2" key="1">
    <citation type="journal article" date="2019" name="G3 (Bethesda)">
        <title>Sequencing of a Wild Apple (Malus baccata) Genome Unravels the Differences Between Cultivated and Wild Apple Species Regarding Disease Resistance and Cold Tolerance.</title>
        <authorList>
            <person name="Chen X."/>
        </authorList>
    </citation>
    <scope>NUCLEOTIDE SEQUENCE [LARGE SCALE GENOMIC DNA]</scope>
    <source>
        <strain evidence="2">cv. Shandingzi</strain>
        <tissue evidence="1">Leaves</tissue>
    </source>
</reference>
<dbReference type="Proteomes" id="UP000315295">
    <property type="component" value="Unassembled WGS sequence"/>
</dbReference>
<proteinExistence type="predicted"/>
<organism evidence="1 2">
    <name type="scientific">Malus baccata</name>
    <name type="common">Siberian crab apple</name>
    <name type="synonym">Pyrus baccata</name>
    <dbReference type="NCBI Taxonomy" id="106549"/>
    <lineage>
        <taxon>Eukaryota</taxon>
        <taxon>Viridiplantae</taxon>
        <taxon>Streptophyta</taxon>
        <taxon>Embryophyta</taxon>
        <taxon>Tracheophyta</taxon>
        <taxon>Spermatophyta</taxon>
        <taxon>Magnoliopsida</taxon>
        <taxon>eudicotyledons</taxon>
        <taxon>Gunneridae</taxon>
        <taxon>Pentapetalae</taxon>
        <taxon>rosids</taxon>
        <taxon>fabids</taxon>
        <taxon>Rosales</taxon>
        <taxon>Rosaceae</taxon>
        <taxon>Amygdaloideae</taxon>
        <taxon>Maleae</taxon>
        <taxon>Malus</taxon>
    </lineage>
</organism>
<evidence type="ECO:0000313" key="2">
    <source>
        <dbReference type="Proteomes" id="UP000315295"/>
    </source>
</evidence>